<evidence type="ECO:0000256" key="1">
    <source>
        <dbReference type="SAM" id="Phobius"/>
    </source>
</evidence>
<keyword evidence="1" id="KW-0472">Membrane</keyword>
<proteinExistence type="predicted"/>
<feature type="transmembrane region" description="Helical" evidence="1">
    <location>
        <begin position="27"/>
        <end position="56"/>
    </location>
</feature>
<gene>
    <name evidence="2" type="ORF">DIT71_16975</name>
</gene>
<reference evidence="2 3" key="2">
    <citation type="submission" date="2018-06" db="EMBL/GenBank/DDBJ databases">
        <title>Marinobactersediminissp. nov, a moderately halophilic bacterium isolated from marine solar saltern.</title>
        <authorList>
            <person name="Zhang Y."/>
        </authorList>
    </citation>
    <scope>NUCLEOTIDE SEQUENCE [LARGE SCALE GENOMIC DNA]</scope>
    <source>
        <strain evidence="2 3">F01</strain>
    </source>
</reference>
<dbReference type="EMBL" id="QFWX01000010">
    <property type="protein sequence ID" value="PXX88881.1"/>
    <property type="molecule type" value="Genomic_DNA"/>
</dbReference>
<comment type="caution">
    <text evidence="2">The sequence shown here is derived from an EMBL/GenBank/DDBJ whole genome shotgun (WGS) entry which is preliminary data.</text>
</comment>
<dbReference type="AlphaFoldDB" id="A0A2V3ZGY8"/>
<dbReference type="Proteomes" id="UP000253987">
    <property type="component" value="Unassembled WGS sequence"/>
</dbReference>
<dbReference type="RefSeq" id="WP_114614423.1">
    <property type="nucleotide sequence ID" value="NZ_VMBE01000010.1"/>
</dbReference>
<feature type="transmembrane region" description="Helical" evidence="1">
    <location>
        <begin position="196"/>
        <end position="215"/>
    </location>
</feature>
<feature type="transmembrane region" description="Helical" evidence="1">
    <location>
        <begin position="156"/>
        <end position="175"/>
    </location>
</feature>
<organism evidence="2 3">
    <name type="scientific">Marinobacter vulgaris</name>
    <dbReference type="NCBI Taxonomy" id="1928331"/>
    <lineage>
        <taxon>Bacteria</taxon>
        <taxon>Pseudomonadati</taxon>
        <taxon>Pseudomonadota</taxon>
        <taxon>Gammaproteobacteria</taxon>
        <taxon>Pseudomonadales</taxon>
        <taxon>Marinobacteraceae</taxon>
        <taxon>Marinobacter</taxon>
    </lineage>
</organism>
<feature type="transmembrane region" description="Helical" evidence="1">
    <location>
        <begin position="129"/>
        <end position="150"/>
    </location>
</feature>
<name>A0A2V3ZGY8_9GAMM</name>
<reference evidence="3" key="1">
    <citation type="submission" date="2018-05" db="EMBL/GenBank/DDBJ databases">
        <authorList>
            <person name="Lu D."/>
        </authorList>
    </citation>
    <scope>NUCLEOTIDE SEQUENCE [LARGE SCALE GENOMIC DNA]</scope>
    <source>
        <strain evidence="3">F01</strain>
    </source>
</reference>
<evidence type="ECO:0000313" key="2">
    <source>
        <dbReference type="EMBL" id="PXX88881.1"/>
    </source>
</evidence>
<sequence>MLKEIASSLRWTVKLSKRLLSIYPHGIATAVVLSLLAQLALIASLLLPLKIVMIMSSGKIPSLLPSSLTSFGEQPLILGISVLAIGAFLFNNIANSFIERIATKGSIKLQATTNKLTLFESQDTIVKNAILRVSAVWASAIFFSMGLIILSQLYSLLAWVAIGFILLCLGFYTLIWERSSTLRHAVESKFGQHINMLGSIGFLVAFVAIVIDFMIRDIPSFLSILLSIILSRQILSQFATAIIGAHYLTTQQHKLKALAFDNHVLQPTVKKTTNTAWAFLENPEQRKALCRYIAECIKSSVELDELKWLDTGINNILHFTLITNDKECYLIKVFDKNKSAKARHEATLLLDPPKGLPSPPMIDAGSLNSFNIHIFDTSDYQLIEETIIQSHIQQLQKTLERVEPNEELVAQYQRSRPMLWDRIDERMLDRAFSIARNKEMLAIRKFKAHQATLKETMKSAPIVISKPLSSLEILYQSKTGNTVAINWTDWRIEPYLGESVGPKNEYLATYSVNSKQSTNKEIKTTLVNKYSQLEISLLRQKYNMALRIVCEIVDEQNFHI</sequence>
<keyword evidence="1" id="KW-0812">Transmembrane</keyword>
<feature type="transmembrane region" description="Helical" evidence="1">
    <location>
        <begin position="76"/>
        <end position="98"/>
    </location>
</feature>
<accession>A0A2V3ZGY8</accession>
<protein>
    <submittedName>
        <fullName evidence="2">Uncharacterized protein</fullName>
    </submittedName>
</protein>
<evidence type="ECO:0000313" key="3">
    <source>
        <dbReference type="Proteomes" id="UP000253987"/>
    </source>
</evidence>
<keyword evidence="3" id="KW-1185">Reference proteome</keyword>
<keyword evidence="1" id="KW-1133">Transmembrane helix</keyword>